<dbReference type="STRING" id="645134.A0A0L0H7N8"/>
<feature type="region of interest" description="Disordered" evidence="1">
    <location>
        <begin position="1327"/>
        <end position="1353"/>
    </location>
</feature>
<dbReference type="EMBL" id="KQ257466">
    <property type="protein sequence ID" value="KNC96916.1"/>
    <property type="molecule type" value="Genomic_DNA"/>
</dbReference>
<dbReference type="Proteomes" id="UP000053201">
    <property type="component" value="Unassembled WGS sequence"/>
</dbReference>
<evidence type="ECO:0000313" key="2">
    <source>
        <dbReference type="EMBL" id="KNC96916.1"/>
    </source>
</evidence>
<feature type="compositionally biased region" description="Polar residues" evidence="1">
    <location>
        <begin position="1289"/>
        <end position="1299"/>
    </location>
</feature>
<feature type="compositionally biased region" description="Polar residues" evidence="1">
    <location>
        <begin position="1238"/>
        <end position="1247"/>
    </location>
</feature>
<evidence type="ECO:0000313" key="3">
    <source>
        <dbReference type="Proteomes" id="UP000053201"/>
    </source>
</evidence>
<sequence length="1594" mass="164323">MDPVSLERETTYVLPADQADETELRHRHLRRPDEPVIATAPLSTKFVPITTPVVPLREVPDTPLEELPGDFPESADAYSSDEEPTLTDVAKDAAAGVRSAVGTIASAATSFLSNAARRVSRSAPSPDTTSNVSATGTPVYGEGSVARAADHPTAARAGETTGDVIGSVAGTVAAAATKAKDVAANVYNKAASAVQPQETETFATTAPVTTQPQVVTTSTPVTFISPVREAEQQPVDTTARNAGAEIRDATADAYNRASENASQNISATAEQAKQKTGEVIQATKDTANQVYERAVETTQQVSGKASEAYGAGKETASASYSDSYQQAAERTANLPTTIKQTAQSAVNTVESVVESAYAKVAPTIGAPDVETAKQSLSHAAESTVNALRPETIKANAQQAATKAKELATTAEIIAEDAAHKTAAGAQVVYGKTAETGRAVYDKTAETGRKVYGTTSEVVSPAVQVTRESTIASYNQSEAATRQVLENLGEKAVEYGTTAKVLATDALHKVEEVGAAVIHKTVDVAHTVEQVGANTLHLTVDAAHATAQKTGELAGSAAQTASVASHRAIEATAPVVSVASTVAHKAADTTSAVGHGVYNAAATVGSGVYNAAAGATQAVGQGVSRVATGTYNVAAGATRAVGQGVSTVASGTYNAAAGATHAVAEGASNVASGTYNAAAGATRAVGHGVSTVASGTYNAAAGATHAVAEGASNAASGTYNAAAGATRAVTEGASNVAAGTYNAAAGASNAVAQGASNAATAAKDTAVHAADVAGPPAQGVASKVVDTAKAATASVAAIPSAVGHGVVNAASAVGHTVGSVVTSTAQTVAAIPSAVGHGITSTAQTVVAIPSAVGHGISNAVSNVSSGVVAAGQTATEVGSTAVNKALELPSAATQTASNLASRVASVLPGASKPAEEEVKEIALPETGAIIPTEYHQGALPLAEGPAEAEPTPLEDIVYAEEVERQRRDRPGATGRQYYEHSHQEARAFAEGIRVHLGEGGSIPALNVPRRELIREAENAEREERVQAERIQRSVASQQARAFSEGLSEAGADASRGHSAADIARLRQLDTAIEQEREARVESMSPNAARDVALAVKEGIVEGADESNSAVHVARRELSRMAEETARDERTSGPQLETQQTAEKVASLFQAGISGSTINPATDVAKKGQIREAEDQEREERVQEGWKHQPHAHDEARVVREGLEKGVELNPVVGGSYKLNESRKAEEAERNRRLREQETCPTSGTNSAEALRHGLQEMEGAVERPLALNIAEREIRKSQEEDERQDRIQSNDSLRASGSPTQVAFALRAGLLRDDNAAIDLARSTAERDGISDPLNGKSGVGITPSGVHKSTHHGHIPTIFEQSKGESRNVLVPGPTVAFQDWGSRPLPEGSLLGQSSLPVGGVTDQTIPPSSSELTEETGGRRSPPPTPQPTQQESATPFPLPISKDIPESSPTQDRPPTPSRSESVLIHEAPATTTAEQEDSVGLETIRPRPSDDPNALTVPTPPPKDEQPRNRTSDDGSVSSTGSRRFSGEKPNKLHGKIEKAIGRIETSLGKVIHNEHLIAEGRERRAAGAAEVALAKERRLSGSHSPTPP</sequence>
<accession>A0A0L0H7N8</accession>
<organism evidence="2 3">
    <name type="scientific">Spizellomyces punctatus (strain DAOM BR117)</name>
    <dbReference type="NCBI Taxonomy" id="645134"/>
    <lineage>
        <taxon>Eukaryota</taxon>
        <taxon>Fungi</taxon>
        <taxon>Fungi incertae sedis</taxon>
        <taxon>Chytridiomycota</taxon>
        <taxon>Chytridiomycota incertae sedis</taxon>
        <taxon>Chytridiomycetes</taxon>
        <taxon>Spizellomycetales</taxon>
        <taxon>Spizellomycetaceae</taxon>
        <taxon>Spizellomyces</taxon>
    </lineage>
</organism>
<feature type="compositionally biased region" description="Basic and acidic residues" evidence="1">
    <location>
        <begin position="1530"/>
        <end position="1541"/>
    </location>
</feature>
<feature type="region of interest" description="Disordered" evidence="1">
    <location>
        <begin position="1273"/>
        <end position="1299"/>
    </location>
</feature>
<dbReference type="InParanoid" id="A0A0L0H7N8"/>
<feature type="region of interest" description="Disordered" evidence="1">
    <location>
        <begin position="962"/>
        <end position="982"/>
    </location>
</feature>
<reference evidence="2 3" key="1">
    <citation type="submission" date="2009-08" db="EMBL/GenBank/DDBJ databases">
        <title>The Genome Sequence of Spizellomyces punctatus strain DAOM BR117.</title>
        <authorList>
            <consortium name="The Broad Institute Genome Sequencing Platform"/>
            <person name="Russ C."/>
            <person name="Cuomo C."/>
            <person name="Shea T."/>
            <person name="Young S.K."/>
            <person name="Zeng Q."/>
            <person name="Koehrsen M."/>
            <person name="Haas B."/>
            <person name="Borodovsky M."/>
            <person name="Guigo R."/>
            <person name="Alvarado L."/>
            <person name="Berlin A."/>
            <person name="Bochicchio J."/>
            <person name="Borenstein D."/>
            <person name="Chapman S."/>
            <person name="Chen Z."/>
            <person name="Engels R."/>
            <person name="Freedman E."/>
            <person name="Gellesch M."/>
            <person name="Goldberg J."/>
            <person name="Griggs A."/>
            <person name="Gujja S."/>
            <person name="Heiman D."/>
            <person name="Hepburn T."/>
            <person name="Howarth C."/>
            <person name="Jen D."/>
            <person name="Larson L."/>
            <person name="Lewis B."/>
            <person name="Mehta T."/>
            <person name="Park D."/>
            <person name="Pearson M."/>
            <person name="Roberts A."/>
            <person name="Saif S."/>
            <person name="Shenoy N."/>
            <person name="Sisk P."/>
            <person name="Stolte C."/>
            <person name="Sykes S."/>
            <person name="Thomson T."/>
            <person name="Walk T."/>
            <person name="White J."/>
            <person name="Yandava C."/>
            <person name="Burger G."/>
            <person name="Gray M.W."/>
            <person name="Holland P.W.H."/>
            <person name="King N."/>
            <person name="Lang F.B.F."/>
            <person name="Roger A.J."/>
            <person name="Ruiz-Trillo I."/>
            <person name="Lander E."/>
            <person name="Nusbaum C."/>
        </authorList>
    </citation>
    <scope>NUCLEOTIDE SEQUENCE [LARGE SCALE GENOMIC DNA]</scope>
    <source>
        <strain evidence="2 3">DAOM BR117</strain>
    </source>
</reference>
<evidence type="ECO:0000256" key="1">
    <source>
        <dbReference type="SAM" id="MobiDB-lite"/>
    </source>
</evidence>
<dbReference type="VEuPathDB" id="FungiDB:SPPG_07742"/>
<feature type="compositionally biased region" description="Low complexity" evidence="1">
    <location>
        <begin position="1519"/>
        <end position="1528"/>
    </location>
</feature>
<feature type="region of interest" description="Disordered" evidence="1">
    <location>
        <begin position="119"/>
        <end position="139"/>
    </location>
</feature>
<gene>
    <name evidence="2" type="ORF">SPPG_07742</name>
</gene>
<dbReference type="RefSeq" id="XP_016604956.1">
    <property type="nucleotide sequence ID" value="XM_016755900.1"/>
</dbReference>
<feature type="compositionally biased region" description="Basic and acidic residues" evidence="1">
    <location>
        <begin position="1273"/>
        <end position="1288"/>
    </location>
</feature>
<feature type="region of interest" description="Disordered" evidence="1">
    <location>
        <begin position="1217"/>
        <end position="1248"/>
    </location>
</feature>
<feature type="region of interest" description="Disordered" evidence="1">
    <location>
        <begin position="61"/>
        <end position="83"/>
    </location>
</feature>
<dbReference type="GeneID" id="27690939"/>
<keyword evidence="3" id="KW-1185">Reference proteome</keyword>
<protein>
    <submittedName>
        <fullName evidence="2">Uncharacterized protein</fullName>
    </submittedName>
</protein>
<dbReference type="OrthoDB" id="2162663at2759"/>
<feature type="region of interest" description="Disordered" evidence="1">
    <location>
        <begin position="1388"/>
        <end position="1541"/>
    </location>
</feature>
<dbReference type="OMA" id="LDCESAP"/>
<feature type="region of interest" description="Disordered" evidence="1">
    <location>
        <begin position="1574"/>
        <end position="1594"/>
    </location>
</feature>
<name>A0A0L0H7N8_SPIPD</name>
<feature type="compositionally biased region" description="Polar residues" evidence="1">
    <location>
        <begin position="1393"/>
        <end position="1414"/>
    </location>
</feature>
<feature type="compositionally biased region" description="Polar residues" evidence="1">
    <location>
        <begin position="122"/>
        <end position="136"/>
    </location>
</feature>
<feature type="compositionally biased region" description="Basic and acidic residues" evidence="1">
    <location>
        <begin position="1507"/>
        <end position="1518"/>
    </location>
</feature>
<proteinExistence type="predicted"/>
<feature type="compositionally biased region" description="Basic and acidic residues" evidence="1">
    <location>
        <begin position="1219"/>
        <end position="1237"/>
    </location>
</feature>